<proteinExistence type="inferred from homology"/>
<dbReference type="InterPro" id="IPR039361">
    <property type="entry name" value="Cyclin"/>
</dbReference>
<dbReference type="EMBL" id="JALJOT010000007">
    <property type="protein sequence ID" value="KAK9909017.1"/>
    <property type="molecule type" value="Genomic_DNA"/>
</dbReference>
<dbReference type="InterPro" id="IPR036915">
    <property type="entry name" value="Cyclin-like_sf"/>
</dbReference>
<evidence type="ECO:0000256" key="4">
    <source>
        <dbReference type="SAM" id="MobiDB-lite"/>
    </source>
</evidence>
<dbReference type="InterPro" id="IPR013763">
    <property type="entry name" value="Cyclin-like_dom"/>
</dbReference>
<dbReference type="Gene3D" id="1.10.472.10">
    <property type="entry name" value="Cyclin-like"/>
    <property type="match status" value="2"/>
</dbReference>
<feature type="region of interest" description="Disordered" evidence="4">
    <location>
        <begin position="18"/>
        <end position="49"/>
    </location>
</feature>
<feature type="domain" description="Cyclin-like" evidence="5">
    <location>
        <begin position="290"/>
        <end position="373"/>
    </location>
</feature>
<keyword evidence="2" id="KW-0131">Cell cycle</keyword>
<feature type="domain" description="Cyclin-like" evidence="5">
    <location>
        <begin position="192"/>
        <end position="277"/>
    </location>
</feature>
<name>A0ABR2YQ47_9CHLO</name>
<keyword evidence="3" id="KW-0195">Cyclin</keyword>
<protein>
    <recommendedName>
        <fullName evidence="5">Cyclin-like domain-containing protein</fullName>
    </recommendedName>
</protein>
<dbReference type="SUPFAM" id="SSF47954">
    <property type="entry name" value="Cyclin-like"/>
    <property type="match status" value="2"/>
</dbReference>
<comment type="caution">
    <text evidence="6">The sequence shown here is derived from an EMBL/GenBank/DDBJ whole genome shotgun (WGS) entry which is preliminary data.</text>
</comment>
<accession>A0ABR2YQ47</accession>
<dbReference type="InterPro" id="IPR006671">
    <property type="entry name" value="Cyclin_N"/>
</dbReference>
<sequence length="397" mass="42962">MRSSFEIHSADLHIGAGKQSVSNPCAFPRSDSESSSLTAHPHPQCAVKKRNFASIEDDGETPTKRAKDADETVCSDGTEASEWLQSVEGALHDAQGASLSCSSNADLSCEEFFEPVYPQTVLNLTELALPRAALTATCDDPDQEALRDVQVLFRELSAVEAQVRPDPLCLENHSAAHNENYIDNLMRAIAISWLVEVACEYGFHQETLHTAASLLDRFLSASKGLSRSNLQLVSVACMLIASKNEEERYPSVQDFTSISDNCFRVEDLLRMEGVVLQTMDFRINAPTGYTFLCLLKQHIGLSPRVAALAVYLLELGLLKDGLLACPGALKAASAVLVASACEGRCLDALSATLQSILGMQYETLPVLALTLGALRFLAGCIRTQSHAKGWQAVQSKG</sequence>
<organism evidence="6 7">
    <name type="scientific">Coccomyxa subellipsoidea</name>
    <dbReference type="NCBI Taxonomy" id="248742"/>
    <lineage>
        <taxon>Eukaryota</taxon>
        <taxon>Viridiplantae</taxon>
        <taxon>Chlorophyta</taxon>
        <taxon>core chlorophytes</taxon>
        <taxon>Trebouxiophyceae</taxon>
        <taxon>Trebouxiophyceae incertae sedis</taxon>
        <taxon>Coccomyxaceae</taxon>
        <taxon>Coccomyxa</taxon>
    </lineage>
</organism>
<comment type="similarity">
    <text evidence="3">Belongs to the cyclin family.</text>
</comment>
<evidence type="ECO:0000259" key="5">
    <source>
        <dbReference type="SMART" id="SM00385"/>
    </source>
</evidence>
<dbReference type="SMART" id="SM00385">
    <property type="entry name" value="CYCLIN"/>
    <property type="match status" value="2"/>
</dbReference>
<evidence type="ECO:0000256" key="3">
    <source>
        <dbReference type="RuleBase" id="RU000383"/>
    </source>
</evidence>
<reference evidence="6 7" key="1">
    <citation type="journal article" date="2024" name="Nat. Commun.">
        <title>Phylogenomics reveals the evolutionary origins of lichenization in chlorophyte algae.</title>
        <authorList>
            <person name="Puginier C."/>
            <person name="Libourel C."/>
            <person name="Otte J."/>
            <person name="Skaloud P."/>
            <person name="Haon M."/>
            <person name="Grisel S."/>
            <person name="Petersen M."/>
            <person name="Berrin J.G."/>
            <person name="Delaux P.M."/>
            <person name="Dal Grande F."/>
            <person name="Keller J."/>
        </authorList>
    </citation>
    <scope>NUCLEOTIDE SEQUENCE [LARGE SCALE GENOMIC DNA]</scope>
    <source>
        <strain evidence="6 7">SAG 216-7</strain>
    </source>
</reference>
<dbReference type="Proteomes" id="UP001491310">
    <property type="component" value="Unassembled WGS sequence"/>
</dbReference>
<dbReference type="PANTHER" id="PTHR10177">
    <property type="entry name" value="CYCLINS"/>
    <property type="match status" value="1"/>
</dbReference>
<dbReference type="Pfam" id="PF00134">
    <property type="entry name" value="Cyclin_N"/>
    <property type="match status" value="1"/>
</dbReference>
<evidence type="ECO:0000256" key="2">
    <source>
        <dbReference type="ARBA" id="ARBA00023306"/>
    </source>
</evidence>
<evidence type="ECO:0000256" key="1">
    <source>
        <dbReference type="ARBA" id="ARBA00022618"/>
    </source>
</evidence>
<evidence type="ECO:0000313" key="6">
    <source>
        <dbReference type="EMBL" id="KAK9909017.1"/>
    </source>
</evidence>
<keyword evidence="7" id="KW-1185">Reference proteome</keyword>
<gene>
    <name evidence="6" type="ORF">WJX75_006080</name>
</gene>
<evidence type="ECO:0000313" key="7">
    <source>
        <dbReference type="Proteomes" id="UP001491310"/>
    </source>
</evidence>
<keyword evidence="1" id="KW-0132">Cell division</keyword>